<keyword evidence="2" id="KW-1185">Reference proteome</keyword>
<sequence length="93" mass="11001">MFVYSQTTPRCSRASKPSVRQGRLWQGSTRDRWVTEDLRAGWLATVPPTLQKKKEKKRRKKKPAVSTKRNLVMELYIISNISRRVYEYQNVCL</sequence>
<name>A0AAV3YH85_9GAST</name>
<accession>A0AAV3YH85</accession>
<protein>
    <submittedName>
        <fullName evidence="1">Uncharacterized protein</fullName>
    </submittedName>
</protein>
<evidence type="ECO:0000313" key="2">
    <source>
        <dbReference type="Proteomes" id="UP000735302"/>
    </source>
</evidence>
<organism evidence="1 2">
    <name type="scientific">Plakobranchus ocellatus</name>
    <dbReference type="NCBI Taxonomy" id="259542"/>
    <lineage>
        <taxon>Eukaryota</taxon>
        <taxon>Metazoa</taxon>
        <taxon>Spiralia</taxon>
        <taxon>Lophotrochozoa</taxon>
        <taxon>Mollusca</taxon>
        <taxon>Gastropoda</taxon>
        <taxon>Heterobranchia</taxon>
        <taxon>Euthyneura</taxon>
        <taxon>Panpulmonata</taxon>
        <taxon>Sacoglossa</taxon>
        <taxon>Placobranchoidea</taxon>
        <taxon>Plakobranchidae</taxon>
        <taxon>Plakobranchus</taxon>
    </lineage>
</organism>
<evidence type="ECO:0000313" key="1">
    <source>
        <dbReference type="EMBL" id="GFN81648.1"/>
    </source>
</evidence>
<dbReference type="EMBL" id="BLXT01000945">
    <property type="protein sequence ID" value="GFN81648.1"/>
    <property type="molecule type" value="Genomic_DNA"/>
</dbReference>
<proteinExistence type="predicted"/>
<comment type="caution">
    <text evidence="1">The sequence shown here is derived from an EMBL/GenBank/DDBJ whole genome shotgun (WGS) entry which is preliminary data.</text>
</comment>
<reference evidence="1 2" key="1">
    <citation type="journal article" date="2021" name="Elife">
        <title>Chloroplast acquisition without the gene transfer in kleptoplastic sea slugs, Plakobranchus ocellatus.</title>
        <authorList>
            <person name="Maeda T."/>
            <person name="Takahashi S."/>
            <person name="Yoshida T."/>
            <person name="Shimamura S."/>
            <person name="Takaki Y."/>
            <person name="Nagai Y."/>
            <person name="Toyoda A."/>
            <person name="Suzuki Y."/>
            <person name="Arimoto A."/>
            <person name="Ishii H."/>
            <person name="Satoh N."/>
            <person name="Nishiyama T."/>
            <person name="Hasebe M."/>
            <person name="Maruyama T."/>
            <person name="Minagawa J."/>
            <person name="Obokata J."/>
            <person name="Shigenobu S."/>
        </authorList>
    </citation>
    <scope>NUCLEOTIDE SEQUENCE [LARGE SCALE GENOMIC DNA]</scope>
</reference>
<dbReference type="Proteomes" id="UP000735302">
    <property type="component" value="Unassembled WGS sequence"/>
</dbReference>
<dbReference type="AlphaFoldDB" id="A0AAV3YH85"/>
<gene>
    <name evidence="1" type="ORF">PoB_000815400</name>
</gene>